<feature type="region of interest" description="Disordered" evidence="1">
    <location>
        <begin position="593"/>
        <end position="705"/>
    </location>
</feature>
<accession>A0A2T0AEC9</accession>
<comment type="caution">
    <text evidence="2">The sequence shown here is derived from an EMBL/GenBank/DDBJ whole genome shotgun (WGS) entry which is preliminary data.</text>
</comment>
<sequence>MSRQDEVFEVRNHPVVVVPLTVLIASFSPQQAVDSLVTGFRTELARSLQAATANNDRRSSRPSLGACIAESIAPSSTSAPPTPSGSSSGFPGVSRPAFARPASRHTPFSHGATHQSFPLDPALSNPATSSSSASTSAAANPDALPGYSRRPPILPYLTAGLPPKRLHVLNSKSGKLNLEVQARGRDQMVLIQEVPDGEAHLDGMLRVSLKEPESITHVKIRLKGMVRTLVMKAHASGRHPVSDEVVFFEDGRTLWTASDGDLRQQLPLNHSPDPTKLQGTFSFPFSLTIPGRLTAMADRDQTFDRPIRPPPSFMLDAATTSSSARNDNGATAGLRTGGLSTGGFEASCRYYLKVTLGRRGLLKLNERWIIPVVFIPRQPPPPIPSPLRERAIRLGIRPPHSNEDPDSWTERGKYRQRAAVRKGGGGGFWKTAKMGWVEVEGRVPRPQKFPKGAGERIQFEVQITSSDPNGIGRFGPNTVAVTLLQRTIATAQRLSSSHDRVVLTASSVRAVGPSTGIAVQIGQTGEMGSRITYGGSLVLTPSIVASFRAPNLQVAYLLCVTLYEPAKNPAYTTHTHLASVAIPLEIVSCAPLPPVGDGPTDPDMLVPPPAPQQPPPQPHFGARPPEKGTAPAPPAAAPSGFGGAGPPASTSTAPPAPPALPPRTASSVSNPMIDEVEERRLEEEYGLPPSYFDVVGVEGEGRGGR</sequence>
<dbReference type="AlphaFoldDB" id="A0A2T0AEC9"/>
<dbReference type="GO" id="GO:0015031">
    <property type="term" value="P:protein transport"/>
    <property type="evidence" value="ECO:0007669"/>
    <property type="project" value="TreeGrafter"/>
</dbReference>
<name>A0A2T0AEC9_RHOTO</name>
<dbReference type="OrthoDB" id="2333384at2759"/>
<feature type="compositionally biased region" description="Pro residues" evidence="1">
    <location>
        <begin position="605"/>
        <end position="618"/>
    </location>
</feature>
<dbReference type="InterPro" id="IPR014752">
    <property type="entry name" value="Arrestin-like_C"/>
</dbReference>
<dbReference type="EMBL" id="LCTV02000003">
    <property type="protein sequence ID" value="PRQ76371.1"/>
    <property type="molecule type" value="Genomic_DNA"/>
</dbReference>
<dbReference type="PANTHER" id="PTHR11188">
    <property type="entry name" value="ARRESTIN DOMAIN CONTAINING PROTEIN"/>
    <property type="match status" value="1"/>
</dbReference>
<protein>
    <submittedName>
        <fullName evidence="2">Proteophosphoglycan ppg4</fullName>
    </submittedName>
</protein>
<evidence type="ECO:0000313" key="2">
    <source>
        <dbReference type="EMBL" id="PRQ76371.1"/>
    </source>
</evidence>
<feature type="region of interest" description="Disordered" evidence="1">
    <location>
        <begin position="73"/>
        <end position="149"/>
    </location>
</feature>
<dbReference type="GO" id="GO:0005737">
    <property type="term" value="C:cytoplasm"/>
    <property type="evidence" value="ECO:0007669"/>
    <property type="project" value="TreeGrafter"/>
</dbReference>
<proteinExistence type="predicted"/>
<reference evidence="2 3" key="1">
    <citation type="journal article" date="2018" name="Elife">
        <title>Functional genomics of lipid metabolism in the oleaginous yeast Rhodosporidium toruloides.</title>
        <authorList>
            <person name="Coradetti S.T."/>
            <person name="Pinel D."/>
            <person name="Geiselman G."/>
            <person name="Ito M."/>
            <person name="Mondo S."/>
            <person name="Reilly M.C."/>
            <person name="Cheng Y.F."/>
            <person name="Bauer S."/>
            <person name="Grigoriev I."/>
            <person name="Gladden J.M."/>
            <person name="Simmons B.A."/>
            <person name="Brem R."/>
            <person name="Arkin A.P."/>
            <person name="Skerker J.M."/>
        </authorList>
    </citation>
    <scope>NUCLEOTIDE SEQUENCE [LARGE SCALE GENOMIC DNA]</scope>
    <source>
        <strain evidence="2 3">NBRC 0880</strain>
    </source>
</reference>
<dbReference type="Proteomes" id="UP000239560">
    <property type="component" value="Unassembled WGS sequence"/>
</dbReference>
<feature type="compositionally biased region" description="Low complexity" evidence="1">
    <location>
        <begin position="73"/>
        <end position="89"/>
    </location>
</feature>
<organism evidence="2 3">
    <name type="scientific">Rhodotorula toruloides</name>
    <name type="common">Yeast</name>
    <name type="synonym">Rhodosporidium toruloides</name>
    <dbReference type="NCBI Taxonomy" id="5286"/>
    <lineage>
        <taxon>Eukaryota</taxon>
        <taxon>Fungi</taxon>
        <taxon>Dikarya</taxon>
        <taxon>Basidiomycota</taxon>
        <taxon>Pucciniomycotina</taxon>
        <taxon>Microbotryomycetes</taxon>
        <taxon>Sporidiobolales</taxon>
        <taxon>Sporidiobolaceae</taxon>
        <taxon>Rhodotorula</taxon>
    </lineage>
</organism>
<evidence type="ECO:0000313" key="3">
    <source>
        <dbReference type="Proteomes" id="UP000239560"/>
    </source>
</evidence>
<dbReference type="InterPro" id="IPR050357">
    <property type="entry name" value="Arrestin_domain-protein"/>
</dbReference>
<dbReference type="Gene3D" id="2.60.40.640">
    <property type="match status" value="1"/>
</dbReference>
<feature type="compositionally biased region" description="Low complexity" evidence="1">
    <location>
        <begin position="122"/>
        <end position="144"/>
    </location>
</feature>
<gene>
    <name evidence="2" type="ORF">AAT19DRAFT_13393</name>
</gene>
<dbReference type="PANTHER" id="PTHR11188:SF17">
    <property type="entry name" value="FI21816P1"/>
    <property type="match status" value="1"/>
</dbReference>
<evidence type="ECO:0000256" key="1">
    <source>
        <dbReference type="SAM" id="MobiDB-lite"/>
    </source>
</evidence>